<feature type="chain" id="PRO_5028943325" evidence="2">
    <location>
        <begin position="19"/>
        <end position="141"/>
    </location>
</feature>
<sequence length="141" mass="15719">MSTCAIICIVLTIGSVVATRFNTTDNGSSILLKIERRLLLQCSISTFLFCITIFCDYVYTSTATIETFFYKDEKRVIEILVATSNMCVEIIFLIDALMLLMISFCVLTDSSKSADDYAGKAAKYNIIPARVKINKVSTMFS</sequence>
<keyword evidence="1" id="KW-1133">Transmembrane helix</keyword>
<dbReference type="Proteomes" id="UP000492821">
    <property type="component" value="Unassembled WGS sequence"/>
</dbReference>
<dbReference type="WBParaSite" id="Pan_g19457.t1">
    <property type="protein sequence ID" value="Pan_g19457.t1"/>
    <property type="gene ID" value="Pan_g19457"/>
</dbReference>
<proteinExistence type="predicted"/>
<evidence type="ECO:0000313" key="3">
    <source>
        <dbReference type="Proteomes" id="UP000492821"/>
    </source>
</evidence>
<evidence type="ECO:0000313" key="4">
    <source>
        <dbReference type="WBParaSite" id="Pan_g19457.t1"/>
    </source>
</evidence>
<dbReference type="AlphaFoldDB" id="A0A7E4VCQ5"/>
<name>A0A7E4VCQ5_PANRE</name>
<keyword evidence="2" id="KW-0732">Signal</keyword>
<reference evidence="4" key="2">
    <citation type="submission" date="2020-10" db="UniProtKB">
        <authorList>
            <consortium name="WormBaseParasite"/>
        </authorList>
    </citation>
    <scope>IDENTIFICATION</scope>
</reference>
<organism evidence="3 4">
    <name type="scientific">Panagrellus redivivus</name>
    <name type="common">Microworm</name>
    <dbReference type="NCBI Taxonomy" id="6233"/>
    <lineage>
        <taxon>Eukaryota</taxon>
        <taxon>Metazoa</taxon>
        <taxon>Ecdysozoa</taxon>
        <taxon>Nematoda</taxon>
        <taxon>Chromadorea</taxon>
        <taxon>Rhabditida</taxon>
        <taxon>Tylenchina</taxon>
        <taxon>Panagrolaimomorpha</taxon>
        <taxon>Panagrolaimoidea</taxon>
        <taxon>Panagrolaimidae</taxon>
        <taxon>Panagrellus</taxon>
    </lineage>
</organism>
<feature type="transmembrane region" description="Helical" evidence="1">
    <location>
        <begin position="38"/>
        <end position="59"/>
    </location>
</feature>
<keyword evidence="1" id="KW-0472">Membrane</keyword>
<feature type="transmembrane region" description="Helical" evidence="1">
    <location>
        <begin position="79"/>
        <end position="104"/>
    </location>
</feature>
<protein>
    <submittedName>
        <fullName evidence="4">Serpentine receptor class gamma</fullName>
    </submittedName>
</protein>
<feature type="signal peptide" evidence="2">
    <location>
        <begin position="1"/>
        <end position="18"/>
    </location>
</feature>
<keyword evidence="3" id="KW-1185">Reference proteome</keyword>
<reference evidence="3" key="1">
    <citation type="journal article" date="2013" name="Genetics">
        <title>The draft genome and transcriptome of Panagrellus redivivus are shaped by the harsh demands of a free-living lifestyle.</title>
        <authorList>
            <person name="Srinivasan J."/>
            <person name="Dillman A.R."/>
            <person name="Macchietto M.G."/>
            <person name="Heikkinen L."/>
            <person name="Lakso M."/>
            <person name="Fracchia K.M."/>
            <person name="Antoshechkin I."/>
            <person name="Mortazavi A."/>
            <person name="Wong G."/>
            <person name="Sternberg P.W."/>
        </authorList>
    </citation>
    <scope>NUCLEOTIDE SEQUENCE [LARGE SCALE GENOMIC DNA]</scope>
    <source>
        <strain evidence="3">MT8872</strain>
    </source>
</reference>
<keyword evidence="1" id="KW-0812">Transmembrane</keyword>
<evidence type="ECO:0000256" key="2">
    <source>
        <dbReference type="SAM" id="SignalP"/>
    </source>
</evidence>
<accession>A0A7E4VCQ5</accession>
<evidence type="ECO:0000256" key="1">
    <source>
        <dbReference type="SAM" id="Phobius"/>
    </source>
</evidence>